<keyword evidence="1" id="KW-0175">Coiled coil</keyword>
<evidence type="ECO:0000313" key="2">
    <source>
        <dbReference type="Proteomes" id="UP000887563"/>
    </source>
</evidence>
<name>A0A914KWE9_MELIC</name>
<accession>A0A914KWE9</accession>
<proteinExistence type="predicted"/>
<feature type="coiled-coil region" evidence="1">
    <location>
        <begin position="67"/>
        <end position="94"/>
    </location>
</feature>
<protein>
    <submittedName>
        <fullName evidence="3">Uncharacterized protein</fullName>
    </submittedName>
</protein>
<keyword evidence="2" id="KW-1185">Reference proteome</keyword>
<organism evidence="2 3">
    <name type="scientific">Meloidogyne incognita</name>
    <name type="common">Southern root-knot nematode worm</name>
    <name type="synonym">Oxyuris incognita</name>
    <dbReference type="NCBI Taxonomy" id="6306"/>
    <lineage>
        <taxon>Eukaryota</taxon>
        <taxon>Metazoa</taxon>
        <taxon>Ecdysozoa</taxon>
        <taxon>Nematoda</taxon>
        <taxon>Chromadorea</taxon>
        <taxon>Rhabditida</taxon>
        <taxon>Tylenchina</taxon>
        <taxon>Tylenchomorpha</taxon>
        <taxon>Tylenchoidea</taxon>
        <taxon>Meloidogynidae</taxon>
        <taxon>Meloidogyninae</taxon>
        <taxon>Meloidogyne</taxon>
        <taxon>Meloidogyne incognita group</taxon>
    </lineage>
</organism>
<evidence type="ECO:0000256" key="1">
    <source>
        <dbReference type="SAM" id="Coils"/>
    </source>
</evidence>
<evidence type="ECO:0000313" key="3">
    <source>
        <dbReference type="WBParaSite" id="Minc3s00116g05052"/>
    </source>
</evidence>
<dbReference type="Proteomes" id="UP000887563">
    <property type="component" value="Unplaced"/>
</dbReference>
<dbReference type="WBParaSite" id="Minc3s00116g05052">
    <property type="protein sequence ID" value="Minc3s00116g05052"/>
    <property type="gene ID" value="Minc3s00116g05052"/>
</dbReference>
<reference evidence="3" key="1">
    <citation type="submission" date="2022-11" db="UniProtKB">
        <authorList>
            <consortium name="WormBaseParasite"/>
        </authorList>
    </citation>
    <scope>IDENTIFICATION</scope>
</reference>
<sequence length="216" mass="25938">MVVKEADEVWNRSEYTISYTELVRDLGEFGKDPYTRKLDEYYNFLHALERNLTEQLLPKKDGVVEVLKKMVEEYKSDERRLIEMERNINEIKIKIEKELYYLLENDEFMISKEENEYIEDLISDYIHERTVYREEAEPLSSKYDKGFKKWLKEKRKLLVEVEKCYLDNNTIHELGQIDSLRKHYEEKITQAKKLIGRCIESNEGRITSSLGRALGY</sequence>
<dbReference type="AlphaFoldDB" id="A0A914KWE9"/>